<keyword evidence="1" id="KW-0575">Peroxidase</keyword>
<gene>
    <name evidence="1" type="ORF">UFOVP726_4</name>
</gene>
<accession>A0A6J5NX03</accession>
<protein>
    <submittedName>
        <fullName evidence="1">Encapsulating protein for peroxidase</fullName>
    </submittedName>
</protein>
<dbReference type="Gene3D" id="3.30.2400.30">
    <property type="match status" value="1"/>
</dbReference>
<evidence type="ECO:0000313" key="1">
    <source>
        <dbReference type="EMBL" id="CAB4159764.1"/>
    </source>
</evidence>
<reference evidence="1" key="1">
    <citation type="submission" date="2020-04" db="EMBL/GenBank/DDBJ databases">
        <authorList>
            <person name="Chiriac C."/>
            <person name="Salcher M."/>
            <person name="Ghai R."/>
            <person name="Kavagutti S V."/>
        </authorList>
    </citation>
    <scope>NUCLEOTIDE SEQUENCE</scope>
</reference>
<dbReference type="Pfam" id="PF19774">
    <property type="entry name" value="DUF6260"/>
    <property type="match status" value="1"/>
</dbReference>
<dbReference type="GO" id="GO:0004601">
    <property type="term" value="F:peroxidase activity"/>
    <property type="evidence" value="ECO:0007669"/>
    <property type="project" value="UniProtKB-KW"/>
</dbReference>
<dbReference type="InterPro" id="IPR046227">
    <property type="entry name" value="DUF6260"/>
</dbReference>
<dbReference type="EMBL" id="LR796695">
    <property type="protein sequence ID" value="CAB4159764.1"/>
    <property type="molecule type" value="Genomic_DNA"/>
</dbReference>
<organism evidence="1">
    <name type="scientific">uncultured Caudovirales phage</name>
    <dbReference type="NCBI Taxonomy" id="2100421"/>
    <lineage>
        <taxon>Viruses</taxon>
        <taxon>Duplodnaviria</taxon>
        <taxon>Heunggongvirae</taxon>
        <taxon>Uroviricota</taxon>
        <taxon>Caudoviricetes</taxon>
        <taxon>Peduoviridae</taxon>
        <taxon>Maltschvirus</taxon>
        <taxon>Maltschvirus maltsch</taxon>
    </lineage>
</organism>
<sequence length="333" mass="36310">MYQLNFTKDQEDLIWNERHAFDEGMERLAANRSGVIIGNALPIPLDAWRRIDTRAQSIARSRLAVFGRLAAANTTPVGIADLLSFYAQTTDSNEVLVSMDGRVETKGDQANVQMVGTPVPIITTGARFGWRQMEVIRKGGNIIDLATFANGQRRLAEWLENMVLNGVASINVAGSSISGLRNFAQRFTANHTFTLATATGANWVTAVNQGLAGLESRNQFGRVTIFVNQGDYRSADTRDYAANYPGTILQRIQAISQVEEVVPASSVPANEMIFVADIGSGEWGSVLSAMPITTRPKTRQDPEDDYVFTMMAAQALQLRADANGQSAVAHLVQ</sequence>
<name>A0A6J5NX03_9CAUD</name>
<keyword evidence="1" id="KW-0560">Oxidoreductase</keyword>
<proteinExistence type="predicted"/>